<accession>A0A346ACL0</accession>
<evidence type="ECO:0000256" key="1">
    <source>
        <dbReference type="SAM" id="Phobius"/>
    </source>
</evidence>
<keyword evidence="1" id="KW-1133">Transmembrane helix</keyword>
<feature type="transmembrane region" description="Helical" evidence="1">
    <location>
        <begin position="295"/>
        <end position="318"/>
    </location>
</feature>
<dbReference type="Pfam" id="PF19528">
    <property type="entry name" value="DUF6056"/>
    <property type="match status" value="1"/>
</dbReference>
<feature type="transmembrane region" description="Helical" evidence="1">
    <location>
        <begin position="324"/>
        <end position="344"/>
    </location>
</feature>
<keyword evidence="1" id="KW-0812">Transmembrane</keyword>
<protein>
    <submittedName>
        <fullName evidence="2">Uncharacterized protein</fullName>
    </submittedName>
</protein>
<proteinExistence type="predicted"/>
<dbReference type="AlphaFoldDB" id="A0A346ACL0"/>
<reference evidence="2" key="1">
    <citation type="submission" date="2018-06" db="EMBL/GenBank/DDBJ databases">
        <title>Genetic diversity of the Aeromonas Hydrophila O antigens and development of a suspension array for serotype detection.</title>
        <authorList>
            <person name="Cao H."/>
            <person name="Liu B."/>
        </authorList>
    </citation>
    <scope>NUCLEOTIDE SEQUENCE</scope>
    <source>
        <strain evidence="2">G5183</strain>
    </source>
</reference>
<organism evidence="2">
    <name type="scientific">Aeromonas hydrophila</name>
    <dbReference type="NCBI Taxonomy" id="644"/>
    <lineage>
        <taxon>Bacteria</taxon>
        <taxon>Pseudomonadati</taxon>
        <taxon>Pseudomonadota</taxon>
        <taxon>Gammaproteobacteria</taxon>
        <taxon>Aeromonadales</taxon>
        <taxon>Aeromonadaceae</taxon>
        <taxon>Aeromonas</taxon>
    </lineage>
</organism>
<keyword evidence="1" id="KW-0472">Membrane</keyword>
<evidence type="ECO:0000313" key="2">
    <source>
        <dbReference type="EMBL" id="AXL04972.1"/>
    </source>
</evidence>
<feature type="transmembrane region" description="Helical" evidence="1">
    <location>
        <begin position="132"/>
        <end position="154"/>
    </location>
</feature>
<feature type="transmembrane region" description="Helical" evidence="1">
    <location>
        <begin position="351"/>
        <end position="370"/>
    </location>
</feature>
<feature type="transmembrane region" description="Helical" evidence="1">
    <location>
        <begin position="109"/>
        <end position="125"/>
    </location>
</feature>
<gene>
    <name evidence="2" type="primary">orf5</name>
</gene>
<dbReference type="EMBL" id="MH449679">
    <property type="protein sequence ID" value="AXL04972.1"/>
    <property type="molecule type" value="Genomic_DNA"/>
</dbReference>
<dbReference type="InterPro" id="IPR045691">
    <property type="entry name" value="DUF6056"/>
</dbReference>
<feature type="transmembrane region" description="Helical" evidence="1">
    <location>
        <begin position="7"/>
        <end position="30"/>
    </location>
</feature>
<name>A0A346ACL0_AERHY</name>
<feature type="transmembrane region" description="Helical" evidence="1">
    <location>
        <begin position="174"/>
        <end position="202"/>
    </location>
</feature>
<sequence length="568" mass="64152">MVNSGRYFFFATLILVSLLIFGFSIFVPMHSDDYFYFNLGLGLTEHLNHYMNWSGRILADYISAIILTLFSTNIVNILNGIVIVALIFFVVQIPYAVSSKKFSFVLDRHSAFSFLLIFCLYWVANPQLGHTSFWIVGAANYLWVALIAVIYFYFSIKTMSYIEKPNALTVATISFLAFLSGVSNESLAVAVVLISFVMFLVVKKNKVTYFSYVIWAVMGFCVLILSPGQSKRANIDAFSDWYSLTFVERVYEHFCNRVPTILGGFWILLVSIVIVGLVSSASINNNANEKKYCQIKFSMIFFVASLVSIGALVGAPYIPMRSTNGAFILMLCALSFLLAITHDLSVEKKSVIYIILSVITVYFSVSYYLMLSAIVSINRQNDIREKIIESKSNDITIPGFYMTKLMRDSDSIDYLHHSAASMQKFYNKKNIASVEVHFDYSQLRDELNALNSSQINKTDEMIIGIWPYKEGFSNNKIVVGFDCAQIKDSKDNGLAVFTHVYYNIVDGKYTGFLNVDPQGDISHFGGGCYKLYTHKKDFNISKIGKVEYGLYSPLTGIREKSESIVLTR</sequence>
<feature type="transmembrane region" description="Helical" evidence="1">
    <location>
        <begin position="261"/>
        <end position="283"/>
    </location>
</feature>
<feature type="transmembrane region" description="Helical" evidence="1">
    <location>
        <begin position="209"/>
        <end position="226"/>
    </location>
</feature>
<feature type="transmembrane region" description="Helical" evidence="1">
    <location>
        <begin position="50"/>
        <end position="70"/>
    </location>
</feature>